<dbReference type="Proteomes" id="UP000559860">
    <property type="component" value="Unassembled WGS sequence"/>
</dbReference>
<dbReference type="InterPro" id="IPR015422">
    <property type="entry name" value="PyrdxlP-dep_Trfase_small"/>
</dbReference>
<organism evidence="9 10">
    <name type="scientific">Gluconacetobacter aggeris</name>
    <dbReference type="NCBI Taxonomy" id="1286186"/>
    <lineage>
        <taxon>Bacteria</taxon>
        <taxon>Pseudomonadati</taxon>
        <taxon>Pseudomonadota</taxon>
        <taxon>Alphaproteobacteria</taxon>
        <taxon>Acetobacterales</taxon>
        <taxon>Acetobacteraceae</taxon>
        <taxon>Gluconacetobacter</taxon>
    </lineage>
</organism>
<dbReference type="EC" id="2.6.1.-" evidence="7"/>
<dbReference type="Pfam" id="PF00155">
    <property type="entry name" value="Aminotran_1_2"/>
    <property type="match status" value="1"/>
</dbReference>
<evidence type="ECO:0000256" key="1">
    <source>
        <dbReference type="ARBA" id="ARBA00001933"/>
    </source>
</evidence>
<gene>
    <name evidence="9" type="ORF">HLH36_15425</name>
</gene>
<comment type="similarity">
    <text evidence="2 7">Belongs to the class-I pyridoxal-phosphate-dependent aminotransferase family.</text>
</comment>
<evidence type="ECO:0000313" key="9">
    <source>
        <dbReference type="EMBL" id="MBB2169721.1"/>
    </source>
</evidence>
<evidence type="ECO:0000256" key="2">
    <source>
        <dbReference type="ARBA" id="ARBA00007441"/>
    </source>
</evidence>
<evidence type="ECO:0000256" key="4">
    <source>
        <dbReference type="ARBA" id="ARBA00022576"/>
    </source>
</evidence>
<keyword evidence="4 7" id="KW-0032">Aminotransferase</keyword>
<dbReference type="PANTHER" id="PTHR11879:SF22">
    <property type="entry name" value="ASPARTATE AMINOTRANSFERASE, MITOCHONDRIAL"/>
    <property type="match status" value="1"/>
</dbReference>
<keyword evidence="10" id="KW-1185">Reference proteome</keyword>
<dbReference type="InterPro" id="IPR000796">
    <property type="entry name" value="Asp_trans"/>
</dbReference>
<dbReference type="EMBL" id="JABEQD010000012">
    <property type="protein sequence ID" value="MBB2169721.1"/>
    <property type="molecule type" value="Genomic_DNA"/>
</dbReference>
<dbReference type="GO" id="GO:0030170">
    <property type="term" value="F:pyridoxal phosphate binding"/>
    <property type="evidence" value="ECO:0007669"/>
    <property type="project" value="InterPro"/>
</dbReference>
<comment type="caution">
    <text evidence="9">The sequence shown here is derived from an EMBL/GenBank/DDBJ whole genome shotgun (WGS) entry which is preliminary data.</text>
</comment>
<proteinExistence type="inferred from homology"/>
<name>A0A7W4NXA9_9PROT</name>
<dbReference type="InterPro" id="IPR004839">
    <property type="entry name" value="Aminotransferase_I/II_large"/>
</dbReference>
<dbReference type="GO" id="GO:0042802">
    <property type="term" value="F:identical protein binding"/>
    <property type="evidence" value="ECO:0007669"/>
    <property type="project" value="TreeGrafter"/>
</dbReference>
<dbReference type="Gene3D" id="3.90.1150.10">
    <property type="entry name" value="Aspartate Aminotransferase, domain 1"/>
    <property type="match status" value="1"/>
</dbReference>
<dbReference type="GO" id="GO:0004838">
    <property type="term" value="F:L-tyrosine-2-oxoglutarate transaminase activity"/>
    <property type="evidence" value="ECO:0007669"/>
    <property type="project" value="TreeGrafter"/>
</dbReference>
<comment type="cofactor">
    <cofactor evidence="1 7">
        <name>pyridoxal 5'-phosphate</name>
        <dbReference type="ChEBI" id="CHEBI:597326"/>
    </cofactor>
</comment>
<evidence type="ECO:0000256" key="3">
    <source>
        <dbReference type="ARBA" id="ARBA00011738"/>
    </source>
</evidence>
<dbReference type="AlphaFoldDB" id="A0A7W4NXA9"/>
<dbReference type="GO" id="GO:0005829">
    <property type="term" value="C:cytosol"/>
    <property type="evidence" value="ECO:0007669"/>
    <property type="project" value="TreeGrafter"/>
</dbReference>
<dbReference type="InterPro" id="IPR015421">
    <property type="entry name" value="PyrdxlP-dep_Trfase_major"/>
</dbReference>
<dbReference type="PRINTS" id="PR00799">
    <property type="entry name" value="TRANSAMINASE"/>
</dbReference>
<evidence type="ECO:0000256" key="6">
    <source>
        <dbReference type="ARBA" id="ARBA00022898"/>
    </source>
</evidence>
<evidence type="ECO:0000256" key="5">
    <source>
        <dbReference type="ARBA" id="ARBA00022679"/>
    </source>
</evidence>
<comment type="subunit">
    <text evidence="3">Homodimer.</text>
</comment>
<dbReference type="InterPro" id="IPR004838">
    <property type="entry name" value="NHTrfase_class1_PyrdxlP-BS"/>
</dbReference>
<keyword evidence="6" id="KW-0663">Pyridoxal phosphate</keyword>
<keyword evidence="5 7" id="KW-0808">Transferase</keyword>
<reference evidence="9 10" key="1">
    <citation type="submission" date="2020-04" db="EMBL/GenBank/DDBJ databases">
        <title>Description of novel Gluconacetobacter.</title>
        <authorList>
            <person name="Sombolestani A."/>
        </authorList>
    </citation>
    <scope>NUCLEOTIDE SEQUENCE [LARGE SCALE GENOMIC DNA]</scope>
    <source>
        <strain evidence="9 10">LMG 27801</strain>
    </source>
</reference>
<evidence type="ECO:0000313" key="10">
    <source>
        <dbReference type="Proteomes" id="UP000559860"/>
    </source>
</evidence>
<dbReference type="PANTHER" id="PTHR11879">
    <property type="entry name" value="ASPARTATE AMINOTRANSFERASE"/>
    <property type="match status" value="1"/>
</dbReference>
<dbReference type="Gene3D" id="3.40.640.10">
    <property type="entry name" value="Type I PLP-dependent aspartate aminotransferase-like (Major domain)"/>
    <property type="match status" value="1"/>
</dbReference>
<accession>A0A7W4NXA9</accession>
<dbReference type="InterPro" id="IPR015424">
    <property type="entry name" value="PyrdxlP-dep_Trfase"/>
</dbReference>
<dbReference type="NCBIfam" id="NF006719">
    <property type="entry name" value="PRK09257.1"/>
    <property type="match status" value="1"/>
</dbReference>
<dbReference type="GO" id="GO:0033585">
    <property type="term" value="P:L-phenylalanine biosynthetic process from chorismate via phenylpyruvate"/>
    <property type="evidence" value="ECO:0007669"/>
    <property type="project" value="TreeGrafter"/>
</dbReference>
<evidence type="ECO:0000259" key="8">
    <source>
        <dbReference type="Pfam" id="PF00155"/>
    </source>
</evidence>
<dbReference type="PROSITE" id="PS00105">
    <property type="entry name" value="AA_TRANSFER_CLASS_1"/>
    <property type="match status" value="1"/>
</dbReference>
<sequence length="392" mass="42866">MFAGLSHAPEDPILGMSTLFASDRDKGKIDLGIGVYKDEDGSVAVLPSVKSAERWLLETQQTKTYLSSGGNSGFTRTIQSLILGGQRMAERSRTIQTPGGSGALRLAADFLRRLRPNARVFLPDPTWANHVPIFSDAGVPVVRFPYYDEQHAKIRFDAMMDALREMRRGDLLLLHGCCHNPTGADLDSAQWGAIRDLLARSGATPFIDLAYLGFAEGLEEDAAPVRALAHGLPELLIASSCSKNFGLYRERVGALTIVATNGPDADNTLGHLLCIARSNWSMPPDHGASIVAHILSTKGLDLQWQAELATMRRRVNHMRSTLSDHLTDMGYPRFAFIARQRGMFAMLGFSREQVERLRSESHIHITGSGRFNVAGLTDANVERVAAAIAIAF</sequence>
<feature type="domain" description="Aminotransferase class I/classII large" evidence="8">
    <location>
        <begin position="27"/>
        <end position="388"/>
    </location>
</feature>
<dbReference type="GO" id="GO:0004069">
    <property type="term" value="F:L-aspartate:2-oxoglutarate aminotransferase activity"/>
    <property type="evidence" value="ECO:0007669"/>
    <property type="project" value="TreeGrafter"/>
</dbReference>
<dbReference type="SUPFAM" id="SSF53383">
    <property type="entry name" value="PLP-dependent transferases"/>
    <property type="match status" value="1"/>
</dbReference>
<protein>
    <recommendedName>
        <fullName evidence="7">Aminotransferase</fullName>
        <ecNumber evidence="7">2.6.1.-</ecNumber>
    </recommendedName>
</protein>
<dbReference type="CDD" id="cd00609">
    <property type="entry name" value="AAT_like"/>
    <property type="match status" value="1"/>
</dbReference>
<evidence type="ECO:0000256" key="7">
    <source>
        <dbReference type="RuleBase" id="RU000481"/>
    </source>
</evidence>
<dbReference type="RefSeq" id="WP_182987218.1">
    <property type="nucleotide sequence ID" value="NZ_JABEQD010000012.1"/>
</dbReference>